<reference evidence="1 2" key="1">
    <citation type="submission" date="2018-11" db="EMBL/GenBank/DDBJ databases">
        <title>Genome assembly of Steccherinum ochraceum LE-BIN_3174, the white-rot fungus of the Steccherinaceae family (The Residual Polyporoid clade, Polyporales, Basidiomycota).</title>
        <authorList>
            <person name="Fedorova T.V."/>
            <person name="Glazunova O.A."/>
            <person name="Landesman E.O."/>
            <person name="Moiseenko K.V."/>
            <person name="Psurtseva N.V."/>
            <person name="Savinova O.S."/>
            <person name="Shakhova N.V."/>
            <person name="Tyazhelova T.V."/>
            <person name="Vasina D.V."/>
        </authorList>
    </citation>
    <scope>NUCLEOTIDE SEQUENCE [LARGE SCALE GENOMIC DNA]</scope>
    <source>
        <strain evidence="1 2">LE-BIN_3174</strain>
    </source>
</reference>
<proteinExistence type="predicted"/>
<evidence type="ECO:0000313" key="1">
    <source>
        <dbReference type="EMBL" id="TCD69138.1"/>
    </source>
</evidence>
<evidence type="ECO:0008006" key="3">
    <source>
        <dbReference type="Google" id="ProtNLM"/>
    </source>
</evidence>
<accession>A0A4R0RY57</accession>
<organism evidence="1 2">
    <name type="scientific">Steccherinum ochraceum</name>
    <dbReference type="NCBI Taxonomy" id="92696"/>
    <lineage>
        <taxon>Eukaryota</taxon>
        <taxon>Fungi</taxon>
        <taxon>Dikarya</taxon>
        <taxon>Basidiomycota</taxon>
        <taxon>Agaricomycotina</taxon>
        <taxon>Agaricomycetes</taxon>
        <taxon>Polyporales</taxon>
        <taxon>Steccherinaceae</taxon>
        <taxon>Steccherinum</taxon>
    </lineage>
</organism>
<dbReference type="OrthoDB" id="3471445at2759"/>
<comment type="caution">
    <text evidence="1">The sequence shown here is derived from an EMBL/GenBank/DDBJ whole genome shotgun (WGS) entry which is preliminary data.</text>
</comment>
<evidence type="ECO:0000313" key="2">
    <source>
        <dbReference type="Proteomes" id="UP000292702"/>
    </source>
</evidence>
<dbReference type="SUPFAM" id="SSF53850">
    <property type="entry name" value="Periplasmic binding protein-like II"/>
    <property type="match status" value="1"/>
</dbReference>
<protein>
    <recommendedName>
        <fullName evidence="3">SsuA/THI5-like domain-containing protein</fullName>
    </recommendedName>
</protein>
<dbReference type="EMBL" id="RWJN01000048">
    <property type="protein sequence ID" value="TCD69138.1"/>
    <property type="molecule type" value="Genomic_DNA"/>
</dbReference>
<dbReference type="Proteomes" id="UP000292702">
    <property type="component" value="Unassembled WGS sequence"/>
</dbReference>
<sequence>MVSARIYTLHFNDVAPYAIIDMRDLRAPFLTLLFALGISIVNAETSLDPFVYGAFTKSATFSVASQLGFLTEQGLNVTFSQVRLIVVPIGTSEMITLSQIPNSTFGYANLLAGGYDLLTGTVDNAVNLRFNSNETLSVVGQVDLGPDLVIAGIPNITSTQDLRGKPLMVDAAASGYAFVLRKILSLNGLQFGADYTFQVVGGTPTRFDFLSKGSLADGTAVFATILTYPFTALASAATPPLPILARISDFVAPFFSTALTIRTSDADPSTDPTSPIIRFVAAFLAANRFLSDPANKACVIQALAVENGITVEVADAEYAAATDPITGEVSQVDFTPSRLGLFNVIDIRMLSSGFTGAGSEFDFVSASEEGLGMLLDLRIRDAALALVKEVQSGSCPLGQT</sequence>
<dbReference type="Gene3D" id="3.40.190.10">
    <property type="entry name" value="Periplasmic binding protein-like II"/>
    <property type="match status" value="1"/>
</dbReference>
<name>A0A4R0RY57_9APHY</name>
<gene>
    <name evidence="1" type="ORF">EIP91_008614</name>
</gene>
<dbReference type="STRING" id="92696.A0A4R0RY57"/>
<keyword evidence="2" id="KW-1185">Reference proteome</keyword>
<dbReference type="AlphaFoldDB" id="A0A4R0RY57"/>